<evidence type="ECO:0000313" key="2">
    <source>
        <dbReference type="Proteomes" id="UP001314796"/>
    </source>
</evidence>
<protein>
    <submittedName>
        <fullName evidence="1">Uncharacterized protein</fullName>
    </submittedName>
</protein>
<reference evidence="1 2" key="1">
    <citation type="submission" date="2021-01" db="EMBL/GenBank/DDBJ databases">
        <title>Genomic Encyclopedia of Type Strains, Phase IV (KMG-IV): sequencing the most valuable type-strain genomes for metagenomic binning, comparative biology and taxonomic classification.</title>
        <authorList>
            <person name="Goeker M."/>
        </authorList>
    </citation>
    <scope>NUCLEOTIDE SEQUENCE [LARGE SCALE GENOMIC DNA]</scope>
    <source>
        <strain evidence="1 2">DSM 25890</strain>
    </source>
</reference>
<name>A0ABS2NQ37_9FIRM</name>
<dbReference type="Proteomes" id="UP001314796">
    <property type="component" value="Unassembled WGS sequence"/>
</dbReference>
<keyword evidence="2" id="KW-1185">Reference proteome</keyword>
<proteinExistence type="predicted"/>
<comment type="caution">
    <text evidence="1">The sequence shown here is derived from an EMBL/GenBank/DDBJ whole genome shotgun (WGS) entry which is preliminary data.</text>
</comment>
<accession>A0ABS2NQ37</accession>
<evidence type="ECO:0000313" key="1">
    <source>
        <dbReference type="EMBL" id="MBM7615065.1"/>
    </source>
</evidence>
<gene>
    <name evidence="1" type="ORF">JOC73_001627</name>
</gene>
<dbReference type="EMBL" id="JAFBEE010000009">
    <property type="protein sequence ID" value="MBM7615065.1"/>
    <property type="molecule type" value="Genomic_DNA"/>
</dbReference>
<organism evidence="1 2">
    <name type="scientific">Alkaliphilus hydrothermalis</name>
    <dbReference type="NCBI Taxonomy" id="1482730"/>
    <lineage>
        <taxon>Bacteria</taxon>
        <taxon>Bacillati</taxon>
        <taxon>Bacillota</taxon>
        <taxon>Clostridia</taxon>
        <taxon>Peptostreptococcales</taxon>
        <taxon>Natronincolaceae</taxon>
        <taxon>Alkaliphilus</taxon>
    </lineage>
</organism>
<sequence>MLKYKNNIIGLILIMTLLLSFIPLELFSYSSIGLKPKDLYEDRKIPFKEIEHLLPPGTQAENRKGFKLNTTIFVDKGIIVYGNHPKNFNPREIDFKKGTQNPSGKGYYEKEIKGVLERGEYRYHGQDYEGNPYTNVHFKDDVDLGIDLSEKAWIGFPWEKGLAKESNMTRRANYDEDATFQNDINKLYYDATKATTKNHQPYQIFNVLSPATLFNAGELRGWHVADNITYYQTFSVPKTEKKMTPVEAKVTIQNSPQELVMVEGQSEVTLEVKVEGILKDEGYIKKLEEYIYYTRKDIKEFKIELIGHGEETIKLKGANGGYHVFEVTVGRSQLNADSQITFTGKATAIFVNDKSSGTDNDQTTVTLQQQGKGFAANFDVRNYISLPNGDMYGLHHVNYLDGSIGKLKKYDYVIESYTTGTSHAFGYTASSVDNDIIDQALFNFIKPIVDGKTEEQFVFRIVQTVTQTDGQTDSCGREILIDLKSPEEPVLELPEININIPDRWYDIIPLPVSNSSKNIDSYSIKVNGMPVNSNAFLNGSYVFGASDIDRLYHIEIATNSTVDFGGVEQEGYLHGEQNLEGTMTKWVSVYSTKPRAQYKLDGNYKQNRRLSATNTSNDANAEFVLSSYPINNYQWRYRSVEGDMDSFRLRDISSLYKEFMFKEPGVYEVELVVTNTLGRVSDPYIVTFPIAEDYEPSIILNIWNNVLGRNEALNILHDVVSTEEDIITKNIIELYYDHNNDGNASQLLETFTNAEDFLGYTPTKLGTYKVVNTAEEAFGQPTLDEYITAEDTVKKVVEREFYVDNFRPLTELYIDIPIVLPEIDTYFMLDKNLDRAKNDYVLSSRMDIDNYLRGNNIRPKVATWDMHTYVYSQPASTSSFTGTSYPSSTIGYSSGGYSGTLNRYSVSDNGYTHDFGHYETKTESQSFTGSHTNTTYSSGTVSPYTSKSSSNPAPSSIYVSGNGYSGYIPRTGTSTNWTHTDTYSVSGNNWSSSASYTAHYAGTLTKSVQVWKSNLQWVNQYTGHYSGTIYKHVRQPYTDPFRTLSDKYIIYISDGNISELADLQMVLSKTDAKVILIGQDIIKSQIPHEHFILNNKPIDQLVIEALDHIATSNPYVGQYYVVAGEETFNLSHGSYDDEGDTIIEEGFQYVQDQHYYDTPLGMESFANSTYSETTWTSTVPTIFNKTGKFDIYRRIKDEPSSNPLFSSYSYYSNIPKITVYSHRRPIALAELDWDYDVGEDIYLTTWVDKSFDYDHLDSRGDKGIIERKVRYRRNGGEWIYKVPDRLNEGSYELEYYVRDVENTWSDTFTLNFTLSPAPPIQFDAKARAKETAFHLGSIPASESLEVYEAWTRYPFDVKLEVALYQGTVRQTPIKTIQYSSTTGTKAGNDIHWNNISYQIPETLPDGGYTLKVSAIGEGGQIQHKDFPVTVRTPINLVVEDLPVFIGDTTATLKGKTTKYPHQVVAKLYYQTPQESSVQMSGTLLGNHKDWMLQHNVPTDMEEGLYKIEFTATTPNGNRETLLLTHQLLSLKVENLRIGAILDFNWEEYFQTPGKRPTPLAVEGIHVKDMPVFRNKQHQGIKLGYRVKLKIDTIGLQGHGDEISIKARYYALDKKNDLYDAEIYVETKEGDFMKMKESSYYKTAGNMTLNQSSRKHHEIYPEKSHYNTWEFDVFIPYFAKAVKKGEELDLFDDNTFNHRLLIALDISGIKADGTIYDYTLRETQWGQDDGKIYGGNLPTNINLAGKGINHGEVFWYDLRDTALDDVELQRGW</sequence>
<dbReference type="NCBIfam" id="NF047340">
    <property type="entry name" value="Athe_2463_dom"/>
    <property type="match status" value="1"/>
</dbReference>
<dbReference type="RefSeq" id="WP_204401868.1">
    <property type="nucleotide sequence ID" value="NZ_JAFBEE010000009.1"/>
</dbReference>